<dbReference type="OrthoDB" id="9806388at2"/>
<dbReference type="Pfam" id="PF05195">
    <property type="entry name" value="AMP_N"/>
    <property type="match status" value="1"/>
</dbReference>
<dbReference type="Proteomes" id="UP001165143">
    <property type="component" value="Unassembled WGS sequence"/>
</dbReference>
<dbReference type="Gene3D" id="3.90.230.10">
    <property type="entry name" value="Creatinase/methionine aminopeptidase superfamily"/>
    <property type="match status" value="1"/>
</dbReference>
<keyword evidence="9" id="KW-0031">Aminopeptidase</keyword>
<evidence type="ECO:0000256" key="1">
    <source>
        <dbReference type="ARBA" id="ARBA00001424"/>
    </source>
</evidence>
<evidence type="ECO:0000256" key="5">
    <source>
        <dbReference type="ARBA" id="ARBA00022723"/>
    </source>
</evidence>
<accession>A0A9W6PKI8</accession>
<organism evidence="9 10">
    <name type="scientific">Kitasatospora phosalacinea</name>
    <dbReference type="NCBI Taxonomy" id="2065"/>
    <lineage>
        <taxon>Bacteria</taxon>
        <taxon>Bacillati</taxon>
        <taxon>Actinomycetota</taxon>
        <taxon>Actinomycetes</taxon>
        <taxon>Kitasatosporales</taxon>
        <taxon>Streptomycetaceae</taxon>
        <taxon>Kitasatospora</taxon>
    </lineage>
</organism>
<proteinExistence type="inferred from homology"/>
<evidence type="ECO:0000256" key="4">
    <source>
        <dbReference type="ARBA" id="ARBA00012574"/>
    </source>
</evidence>
<gene>
    <name evidence="9" type="ORF">Kpho01_47060</name>
</gene>
<dbReference type="GO" id="GO:0005829">
    <property type="term" value="C:cytosol"/>
    <property type="evidence" value="ECO:0007669"/>
    <property type="project" value="TreeGrafter"/>
</dbReference>
<dbReference type="GO" id="GO:0070006">
    <property type="term" value="F:metalloaminopeptidase activity"/>
    <property type="evidence" value="ECO:0007669"/>
    <property type="project" value="InterPro"/>
</dbReference>
<comment type="similarity">
    <text evidence="3">Belongs to the peptidase M24B family.</text>
</comment>
<reference evidence="9" key="1">
    <citation type="submission" date="2023-02" db="EMBL/GenBank/DDBJ databases">
        <title>Kitasatospora phosalacinea NBRC 14362.</title>
        <authorList>
            <person name="Ichikawa N."/>
            <person name="Sato H."/>
            <person name="Tonouchi N."/>
        </authorList>
    </citation>
    <scope>NUCLEOTIDE SEQUENCE</scope>
    <source>
        <strain evidence="9">NBRC 14362</strain>
    </source>
</reference>
<evidence type="ECO:0000256" key="6">
    <source>
        <dbReference type="ARBA" id="ARBA00022801"/>
    </source>
</evidence>
<dbReference type="EC" id="3.4.11.9" evidence="4"/>
<dbReference type="SUPFAM" id="SSF53092">
    <property type="entry name" value="Creatinase/prolidase N-terminal domain"/>
    <property type="match status" value="1"/>
</dbReference>
<dbReference type="Gene3D" id="3.40.350.10">
    <property type="entry name" value="Creatinase/prolidase N-terminal domain"/>
    <property type="match status" value="1"/>
</dbReference>
<dbReference type="InterPro" id="IPR000994">
    <property type="entry name" value="Pept_M24"/>
</dbReference>
<evidence type="ECO:0000256" key="2">
    <source>
        <dbReference type="ARBA" id="ARBA00001936"/>
    </source>
</evidence>
<evidence type="ECO:0000256" key="7">
    <source>
        <dbReference type="ARBA" id="ARBA00023211"/>
    </source>
</evidence>
<dbReference type="InterPro" id="IPR007865">
    <property type="entry name" value="Aminopep_P_N"/>
</dbReference>
<evidence type="ECO:0000259" key="8">
    <source>
        <dbReference type="SMART" id="SM01011"/>
    </source>
</evidence>
<dbReference type="EMBL" id="BSRX01000030">
    <property type="protein sequence ID" value="GLW56695.1"/>
    <property type="molecule type" value="Genomic_DNA"/>
</dbReference>
<keyword evidence="7" id="KW-0464">Manganese</keyword>
<dbReference type="Pfam" id="PF00557">
    <property type="entry name" value="Peptidase_M24"/>
    <property type="match status" value="1"/>
</dbReference>
<dbReference type="RefSeq" id="WP_033251153.1">
    <property type="nucleotide sequence ID" value="NZ_BSRX01000030.1"/>
</dbReference>
<dbReference type="SMART" id="SM01011">
    <property type="entry name" value="AMP_N"/>
    <property type="match status" value="1"/>
</dbReference>
<keyword evidence="6" id="KW-0378">Hydrolase</keyword>
<dbReference type="GO" id="GO:0030145">
    <property type="term" value="F:manganese ion binding"/>
    <property type="evidence" value="ECO:0007669"/>
    <property type="project" value="InterPro"/>
</dbReference>
<evidence type="ECO:0000256" key="3">
    <source>
        <dbReference type="ARBA" id="ARBA00008766"/>
    </source>
</evidence>
<dbReference type="AlphaFoldDB" id="A0A9W6PKI8"/>
<dbReference type="GO" id="GO:0006508">
    <property type="term" value="P:proteolysis"/>
    <property type="evidence" value="ECO:0007669"/>
    <property type="project" value="TreeGrafter"/>
</dbReference>
<dbReference type="PANTHER" id="PTHR43226:SF4">
    <property type="entry name" value="XAA-PRO AMINOPEPTIDASE 3"/>
    <property type="match status" value="1"/>
</dbReference>
<dbReference type="InterPro" id="IPR052433">
    <property type="entry name" value="X-Pro_dipept-like"/>
</dbReference>
<comment type="cofactor">
    <cofactor evidence="2">
        <name>Mn(2+)</name>
        <dbReference type="ChEBI" id="CHEBI:29035"/>
    </cofactor>
</comment>
<dbReference type="CDD" id="cd01087">
    <property type="entry name" value="Prolidase"/>
    <property type="match status" value="1"/>
</dbReference>
<comment type="catalytic activity">
    <reaction evidence="1">
        <text>Release of any N-terminal amino acid, including proline, that is linked to proline, even from a dipeptide or tripeptide.</text>
        <dbReference type="EC" id="3.4.11.9"/>
    </reaction>
</comment>
<feature type="domain" description="Aminopeptidase P N-terminal" evidence="8">
    <location>
        <begin position="42"/>
        <end position="181"/>
    </location>
</feature>
<keyword evidence="5" id="KW-0479">Metal-binding</keyword>
<dbReference type="InterPro" id="IPR036005">
    <property type="entry name" value="Creatinase/aminopeptidase-like"/>
</dbReference>
<dbReference type="PANTHER" id="PTHR43226">
    <property type="entry name" value="XAA-PRO AMINOPEPTIDASE 3"/>
    <property type="match status" value="1"/>
</dbReference>
<name>A0A9W6PKI8_9ACTN</name>
<sequence>MADQPTLNTGSHDLPVTPALEAYMAGQWAATPLPADERVPGYARFPGRRGRIAAAFPGERLLVPAGQLKVRSNDCDYRFRPDSAYAHLTGLTGEEQVGHVLVVEPDGEPVLYLRPRSDRAGGSAEFYRDRRYGEFWVGRRADLGEAARLTGLRTAHLDDLPKLFTGSVPTRVLTGVDPVLDALAGRPSAERALHDGRFAAALAELRLVKDAWEVEQLQLSVDHTTAGFADAVRALPAALRHHRGERLVEGAFNARARAEGNGTGYETIVASGAHACVLHWIRNDGPLDPAKLLLLDAGVETDTLYTADITRTLPLSGTFTPAQRDVYDLVLAAQSAGIATLRPGASFREFHRAGMRVIAEGLAEWGLLPVPAEEALHEDSGLYRRYTLCGSGHMLGLDVHDCAKARAETYLDGVLEEGMVLTVEPGLYLQPDDLTLPPELRGIGVRIEDDLVITADGARLMSGALPREAAAVESWMADLLG</sequence>
<evidence type="ECO:0000313" key="9">
    <source>
        <dbReference type="EMBL" id="GLW56695.1"/>
    </source>
</evidence>
<protein>
    <recommendedName>
        <fullName evidence="4">Xaa-Pro aminopeptidase</fullName>
        <ecNumber evidence="4">3.4.11.9</ecNumber>
    </recommendedName>
</protein>
<keyword evidence="9" id="KW-0645">Protease</keyword>
<dbReference type="InterPro" id="IPR029149">
    <property type="entry name" value="Creatin/AminoP/Spt16_N"/>
</dbReference>
<evidence type="ECO:0000313" key="10">
    <source>
        <dbReference type="Proteomes" id="UP001165143"/>
    </source>
</evidence>
<dbReference type="SUPFAM" id="SSF55920">
    <property type="entry name" value="Creatinase/aminopeptidase"/>
    <property type="match status" value="1"/>
</dbReference>
<comment type="caution">
    <text evidence="9">The sequence shown here is derived from an EMBL/GenBank/DDBJ whole genome shotgun (WGS) entry which is preliminary data.</text>
</comment>